<feature type="domain" description="Gliding motility protein SprA N-terminal" evidence="2">
    <location>
        <begin position="1099"/>
        <end position="1595"/>
    </location>
</feature>
<sequence>MYFFLKNFSLTVIILLCTTFFSTILAQQIEADLGELYIPDPTSFVDNYEYDSASDLYYYNVKVGDYDINYPIILSPEEYRKLKLKEDLREYYKSKIDAAEGKKDGTDEDQKNLIPEIYVNSQVFESIFGGNTIQVVPQGSLEADFGILYTKQDNPAFSPRNRSNLTFDFDQRIGLSLLGKVGTRVQLNANFDTQSTFDFQNLLKLEYEPSEDDIIQKIELGNVSMPLNNSLISGAQSLFGVKTELKFGKTRIKAIFSEQKSESRSVTSQGGGTVQEFEFRALNYDENRNFFLSHYFRNKYDEALLNYPFINSNIQITRLEVWVTNRNSQLNDTRNILALQDLGESDNISSDVNLLAAPGSYPDNSNNSFDPTIIGNANSQLTNSVRDVATVQSGILVPNINEGIDYGKLENAKKLRENLDYTFHSQLGYISLIQKLENDEILAVAFQYTVGDQVFQVGEFANDGVQATQVTNNVNDDNTQVNSNNLILKLLKSTVTSVDEPMWDLMMKNIYNTGAFQLEKEDFKLNIFYKETSELNYIQEIDGTPFPDPIAGSSLINEIPLLSFFNLDRLNYNNDPQYNGDGFFDFVENLTVIPQTGKIIFTKVEPFGSYLFERLRLTPSEDYDGDSNIITNYNLNQKKYVYHSLYNSTKTAAEQESEKNKFLIKGKYKSSSGTGIPIGAYNVPRGSVQVTAGGRTLVEGVDYTVNYQLGTVQILDPGLQASNTPINVSVENNAMFGQQTKRFSGINIEHQFNEELIISGTLLNLHERPLTQKANFGTEPINNTIFGFDGVFSKEMPLFTRLVNKLPNIQTDVPSNLSVRGEIAYLIPGAPKGNNFRGEVTSYIDDFEGSQNTINLLTPQSWSLSSRPIGIGNIYVEGGEDDNGIQNGYDRALLNWYSIDPVFYSSQRPAEITDEDLSNLYSRRIFIDEIFPQVDLVQGQTSVINSLDLNYYPNLRGPYNMDPETNDGIINNPEDAWAGITRLINTTDFEQANVEYIEFWLMDPFLNDNQNNGGTLTFHLGNISEDILKDGRKQYENGLPEDGDISLLPPTVWGSVVPQNQSLVYAFASSGDARTNQDVGFDGYDDFEEAQQFDSFSELQDPSNDNYTYFLNTQGNIFERYKGYNGLEGNSPETITDTNRGSTTQPDVEDINQDNTMNTIDSYFEYELDITPGSLANLNNNYIVDQKEKNITLPNGTSEIVKWYQFRIPINEPSSSIGGISDFRSVRFIRILLNNFTQNTILRLGTLDLVRSDWRKYQLALDEEINNDNDTTDFSVGIVGIQENEESYISPPGVEREQFNNNNTIIRQNEQSLVVNVCELEPEDSRGVYKNINVDMRQFKRLRMFLHAEDDQLQGLNDGDIVVFLRLGNDLTENYYQVEIPLQVSPQTSLDPELVWPELNEINIPISAFEAIKSISIVNGNLGSDTPVFYNLDGDNVIEEPVSEFSFLEFGNQRVSIKGNPNFGDVRTLMVGVKNPSQDNMDVCAEVWFNELRLSDMDNEGGWAATLAVDSNFADFINLSATARQSTSGFGNLEQGPSERDKEDKKQYDLVTSMNVGKLFPEKWGLTIPFNYSSGEELITPEYDQQFRDIRLNSVLDLAENQAQRDIIQRQSEDYTKRKNINFIGVNKQKLGEKKERFYDIENLTLNYSYNEIKHRDYEIENMLDQSVRAGINYNYNFNSSKLEPFKKNDSLFTSNYLKILKDFNLNFLPASININTDFIRQFNKQKFRDIDLSQENIGVGDLFQRNYTFDFQFAISYPITDNLSLDYNASNNNIVKNYFINNLGSGEQDPSLTIWDKFFDIGDPNRQVQQLKLNYNIPTDKIPTFNFIKSTYSYTGDFQWQKGSDLFSNIIIDGENYNLGNSISNANTHSLNTLLDFQKFYRYLGLNKFTGDSSRRGPDRGFAVQSRDNSGSKKVNPILKSFIKLITNLKRIQINYSENNGTFLPGYLETPGFFGSSNPSWGYIFGSQKDIRYLAARNGWLTVFPEFNQQYTSTTNKNLAFSANLVPINDLKIDLTAGRTYASNMTENFNTTDTNNDGLSDIYNPLIQNTIGNFNISTVLIKTAFSKSDEFGSETFDAFRQNRLIIARRLAARSGVDLSNPNNFEGGDLSGYPLGFGKTNQSVLLPAFLSAYSGSDANSVELGAFRSIPIPNWDIKYTGFMKMKWFRKKFKRFSISHGYTSKYTINQFRSNLDYIQPDFSIEFPLQNPELFDQSNNYKNENLFSNINLMEQFSPLIKFDIEMKNSLKLLTEIRKDRMLSLSFDNNLLTEIQGYEYIFGLGYRFKDLQIRSRLGGARQLIKSDLNMKADFSIRNNKTIIRYLDIDNNQVTAGQRIVNFKYSADYAFSKSLTGIFFFDYSFSEYAISTAFPQTTIRTGFTMRYNFGN</sequence>
<evidence type="ECO:0000256" key="1">
    <source>
        <dbReference type="SAM" id="SignalP"/>
    </source>
</evidence>
<reference evidence="3" key="2">
    <citation type="submission" date="2012-02" db="EMBL/GenBank/DDBJ databases">
        <authorList>
            <person name="Genoscope - CEA"/>
        </authorList>
    </citation>
    <scope>NUCLEOTIDE SEQUENCE</scope>
</reference>
<feature type="signal peptide" evidence="1">
    <location>
        <begin position="1"/>
        <end position="26"/>
    </location>
</feature>
<dbReference type="EMBL" id="FO117603">
    <property type="protein sequence ID" value="CCG00273.1"/>
    <property type="molecule type" value="Genomic_DNA"/>
</dbReference>
<dbReference type="InterPro" id="IPR026377">
    <property type="entry name" value="Cell_surface_SprA"/>
</dbReference>
<keyword evidence="1" id="KW-0732">Signal</keyword>
<dbReference type="InterPro" id="IPR025684">
    <property type="entry name" value="SprA_N_dom"/>
</dbReference>
<feature type="domain" description="Gliding motility protein SprA N-terminal" evidence="2">
    <location>
        <begin position="45"/>
        <end position="429"/>
    </location>
</feature>
<dbReference type="Pfam" id="PF14349">
    <property type="entry name" value="SprA_N"/>
    <property type="match status" value="2"/>
</dbReference>
<accession>H6RGW2</accession>
<dbReference type="NCBIfam" id="TIGR04189">
    <property type="entry name" value="surface_SprA"/>
    <property type="match status" value="1"/>
</dbReference>
<proteinExistence type="predicted"/>
<name>H6RGW2_9BACT</name>
<reference evidence="3" key="1">
    <citation type="journal article" date="2012" name="Environ. Microbiol.">
        <title>Genomic content of uncultured Bacteroidetes from contrasting oceanic provinces in the North Atlantic Ocean.</title>
        <authorList>
            <person name="Gomez-Pereira P.R."/>
            <person name="Schuler M."/>
            <person name="Fuchs B.M."/>
            <person name="Bennke C."/>
            <person name="Teeling H."/>
            <person name="Waldmann J."/>
            <person name="Richter M."/>
            <person name="Barbe V."/>
            <person name="Bataille E."/>
            <person name="Glockner F.O."/>
            <person name="Amann R."/>
        </authorList>
    </citation>
    <scope>NUCLEOTIDE SEQUENCE</scope>
</reference>
<evidence type="ECO:0000313" key="3">
    <source>
        <dbReference type="EMBL" id="CCG00273.1"/>
    </source>
</evidence>
<protein>
    <submittedName>
        <fullName evidence="3">Gliding motility-related protein SprA</fullName>
    </submittedName>
</protein>
<organism evidence="3">
    <name type="scientific">uncultured Flavobacteriia bacterium</name>
    <dbReference type="NCBI Taxonomy" id="212695"/>
    <lineage>
        <taxon>Bacteria</taxon>
        <taxon>Pseudomonadati</taxon>
        <taxon>Bacteroidota</taxon>
        <taxon>Flavobacteriia</taxon>
        <taxon>environmental samples</taxon>
    </lineage>
</organism>
<feature type="chain" id="PRO_5003606792" evidence="1">
    <location>
        <begin position="27"/>
        <end position="2386"/>
    </location>
</feature>
<evidence type="ECO:0000259" key="2">
    <source>
        <dbReference type="Pfam" id="PF14349"/>
    </source>
</evidence>
<gene>
    <name evidence="3" type="primary">sprA</name>
    <name evidence="3" type="ORF">VIS_S18CQB20014</name>
</gene>